<dbReference type="InterPro" id="IPR013103">
    <property type="entry name" value="RVT_2"/>
</dbReference>
<evidence type="ECO:0000313" key="2">
    <source>
        <dbReference type="EMBL" id="KAK0594200.1"/>
    </source>
</evidence>
<dbReference type="Proteomes" id="UP001168877">
    <property type="component" value="Unassembled WGS sequence"/>
</dbReference>
<feature type="domain" description="Reverse transcriptase Ty1/copia-type" evidence="1">
    <location>
        <begin position="29"/>
        <end position="93"/>
    </location>
</feature>
<comment type="caution">
    <text evidence="2">The sequence shown here is derived from an EMBL/GenBank/DDBJ whole genome shotgun (WGS) entry which is preliminary data.</text>
</comment>
<reference evidence="2" key="1">
    <citation type="journal article" date="2022" name="Plant J.">
        <title>Strategies of tolerance reflected in two North American maple genomes.</title>
        <authorList>
            <person name="McEvoy S.L."/>
            <person name="Sezen U.U."/>
            <person name="Trouern-Trend A."/>
            <person name="McMahon S.M."/>
            <person name="Schaberg P.G."/>
            <person name="Yang J."/>
            <person name="Wegrzyn J.L."/>
            <person name="Swenson N.G."/>
        </authorList>
    </citation>
    <scope>NUCLEOTIDE SEQUENCE</scope>
    <source>
        <strain evidence="2">NS2018</strain>
    </source>
</reference>
<gene>
    <name evidence="2" type="ORF">LWI29_024593</name>
</gene>
<keyword evidence="3" id="KW-1185">Reference proteome</keyword>
<sequence length="104" mass="12054">MASCKRKCLLNNLRGLWMHTTQPCLSPQEGTYGLKQAPRAWYERLTQFLVDNNYTRGSVDKTLFIKRDNDELFIAQIYVDDIVFGSTNNTKSNNLLMSCLMNLR</sequence>
<dbReference type="AlphaFoldDB" id="A0AA39SP53"/>
<organism evidence="2 3">
    <name type="scientific">Acer saccharum</name>
    <name type="common">Sugar maple</name>
    <dbReference type="NCBI Taxonomy" id="4024"/>
    <lineage>
        <taxon>Eukaryota</taxon>
        <taxon>Viridiplantae</taxon>
        <taxon>Streptophyta</taxon>
        <taxon>Embryophyta</taxon>
        <taxon>Tracheophyta</taxon>
        <taxon>Spermatophyta</taxon>
        <taxon>Magnoliopsida</taxon>
        <taxon>eudicotyledons</taxon>
        <taxon>Gunneridae</taxon>
        <taxon>Pentapetalae</taxon>
        <taxon>rosids</taxon>
        <taxon>malvids</taxon>
        <taxon>Sapindales</taxon>
        <taxon>Sapindaceae</taxon>
        <taxon>Hippocastanoideae</taxon>
        <taxon>Acereae</taxon>
        <taxon>Acer</taxon>
    </lineage>
</organism>
<accession>A0AA39SP53</accession>
<name>A0AA39SP53_ACESA</name>
<proteinExistence type="predicted"/>
<dbReference type="EMBL" id="JAUESC010000097">
    <property type="protein sequence ID" value="KAK0594200.1"/>
    <property type="molecule type" value="Genomic_DNA"/>
</dbReference>
<protein>
    <recommendedName>
        <fullName evidence="1">Reverse transcriptase Ty1/copia-type domain-containing protein</fullName>
    </recommendedName>
</protein>
<dbReference type="Pfam" id="PF07727">
    <property type="entry name" value="RVT_2"/>
    <property type="match status" value="1"/>
</dbReference>
<evidence type="ECO:0000313" key="3">
    <source>
        <dbReference type="Proteomes" id="UP001168877"/>
    </source>
</evidence>
<reference evidence="2" key="2">
    <citation type="submission" date="2023-06" db="EMBL/GenBank/DDBJ databases">
        <authorList>
            <person name="Swenson N.G."/>
            <person name="Wegrzyn J.L."/>
            <person name="Mcevoy S.L."/>
        </authorList>
    </citation>
    <scope>NUCLEOTIDE SEQUENCE</scope>
    <source>
        <strain evidence="2">NS2018</strain>
        <tissue evidence="2">Leaf</tissue>
    </source>
</reference>
<evidence type="ECO:0000259" key="1">
    <source>
        <dbReference type="Pfam" id="PF07727"/>
    </source>
</evidence>